<dbReference type="STRING" id="650164.K5WQG2"/>
<gene>
    <name evidence="3" type="ORF">PHACADRAFT_135181</name>
</gene>
<evidence type="ECO:0000256" key="1">
    <source>
        <dbReference type="ARBA" id="ARBA00006964"/>
    </source>
</evidence>
<dbReference type="Pfam" id="PF01784">
    <property type="entry name" value="DUF34_NIF3"/>
    <property type="match status" value="1"/>
</dbReference>
<dbReference type="InParanoid" id="K5WQG2"/>
<dbReference type="PANTHER" id="PTHR13799">
    <property type="entry name" value="NGG1 INTERACTING FACTOR 3"/>
    <property type="match status" value="1"/>
</dbReference>
<dbReference type="Gene3D" id="3.40.1390.30">
    <property type="entry name" value="NIF3 (NGG1p interacting factor 3)-like"/>
    <property type="match status" value="1"/>
</dbReference>
<dbReference type="PANTHER" id="PTHR13799:SF13">
    <property type="entry name" value="NIF3-LIKE PROTEIN 1"/>
    <property type="match status" value="1"/>
</dbReference>
<dbReference type="GO" id="GO:0005739">
    <property type="term" value="C:mitochondrion"/>
    <property type="evidence" value="ECO:0007669"/>
    <property type="project" value="TreeGrafter"/>
</dbReference>
<keyword evidence="2" id="KW-0479">Metal-binding</keyword>
<dbReference type="InterPro" id="IPR002678">
    <property type="entry name" value="DUF34/NIF3"/>
</dbReference>
<evidence type="ECO:0000256" key="2">
    <source>
        <dbReference type="PIRSR" id="PIRSR602678-1"/>
    </source>
</evidence>
<dbReference type="HOGENOM" id="CLU_037423_0_1_1"/>
<dbReference type="OrthoDB" id="3345469at2759"/>
<sequence length="180" mass="19417">MALVKSVYRAMEHIAPLRLAEKWDNVGLLLEAPFVRPNATKVLLTIDLTTEVASEALATPTAFIVAYHPTIFRPLPSLTLSNPLQRSLLRLAAAGVSVYAPHTALDSVTGGINDWLADGVRAGSGSAKVRYTGEALGDEGGQGRLVAFREPVSMQDLQARVKVHLGLHKDTVEVSIQQRQ</sequence>
<dbReference type="AlphaFoldDB" id="K5WQG2"/>
<dbReference type="SUPFAM" id="SSF102705">
    <property type="entry name" value="NIF3 (NGG1p interacting factor 3)-like"/>
    <property type="match status" value="1"/>
</dbReference>
<accession>K5WQG2</accession>
<organism evidence="3 4">
    <name type="scientific">Phanerochaete carnosa (strain HHB-10118-sp)</name>
    <name type="common">White-rot fungus</name>
    <name type="synonym">Peniophora carnosa</name>
    <dbReference type="NCBI Taxonomy" id="650164"/>
    <lineage>
        <taxon>Eukaryota</taxon>
        <taxon>Fungi</taxon>
        <taxon>Dikarya</taxon>
        <taxon>Basidiomycota</taxon>
        <taxon>Agaricomycotina</taxon>
        <taxon>Agaricomycetes</taxon>
        <taxon>Polyporales</taxon>
        <taxon>Phanerochaetaceae</taxon>
        <taxon>Phanerochaete</taxon>
    </lineage>
</organism>
<dbReference type="Proteomes" id="UP000008370">
    <property type="component" value="Unassembled WGS sequence"/>
</dbReference>
<reference evidence="3 4" key="1">
    <citation type="journal article" date="2012" name="BMC Genomics">
        <title>Comparative genomics of the white-rot fungi, Phanerochaete carnosa and P. chrysosporium, to elucidate the genetic basis of the distinct wood types they colonize.</title>
        <authorList>
            <person name="Suzuki H."/>
            <person name="MacDonald J."/>
            <person name="Syed K."/>
            <person name="Salamov A."/>
            <person name="Hori C."/>
            <person name="Aerts A."/>
            <person name="Henrissat B."/>
            <person name="Wiebenga A."/>
            <person name="vanKuyk P.A."/>
            <person name="Barry K."/>
            <person name="Lindquist E."/>
            <person name="LaButti K."/>
            <person name="Lapidus A."/>
            <person name="Lucas S."/>
            <person name="Coutinho P."/>
            <person name="Gong Y."/>
            <person name="Samejima M."/>
            <person name="Mahadevan R."/>
            <person name="Abou-Zaid M."/>
            <person name="de Vries R.P."/>
            <person name="Igarashi K."/>
            <person name="Yadav J.S."/>
            <person name="Grigoriev I.V."/>
            <person name="Master E.R."/>
        </authorList>
    </citation>
    <scope>NUCLEOTIDE SEQUENCE [LARGE SCALE GENOMIC DNA]</scope>
    <source>
        <strain evidence="3 4">HHB-10118-sp</strain>
    </source>
</reference>
<comment type="similarity">
    <text evidence="1">Belongs to the GTP cyclohydrolase I type 2/NIF3 family.</text>
</comment>
<name>K5WQG2_PHACS</name>
<evidence type="ECO:0000313" key="3">
    <source>
        <dbReference type="EMBL" id="EKM61479.1"/>
    </source>
</evidence>
<dbReference type="FunCoup" id="K5WQG2">
    <property type="interactions" value="474"/>
</dbReference>
<proteinExistence type="inferred from homology"/>
<dbReference type="RefSeq" id="XP_007390891.1">
    <property type="nucleotide sequence ID" value="XM_007390829.1"/>
</dbReference>
<protein>
    <submittedName>
        <fullName evidence="3">Uncharacterized protein</fullName>
    </submittedName>
</protein>
<dbReference type="GO" id="GO:0046872">
    <property type="term" value="F:metal ion binding"/>
    <property type="evidence" value="ECO:0007669"/>
    <property type="project" value="UniProtKB-KW"/>
</dbReference>
<dbReference type="KEGG" id="pco:PHACADRAFT_135181"/>
<dbReference type="InterPro" id="IPR036069">
    <property type="entry name" value="DUF34/NIF3_sf"/>
</dbReference>
<evidence type="ECO:0000313" key="4">
    <source>
        <dbReference type="Proteomes" id="UP000008370"/>
    </source>
</evidence>
<dbReference type="EMBL" id="JH930468">
    <property type="protein sequence ID" value="EKM61479.1"/>
    <property type="molecule type" value="Genomic_DNA"/>
</dbReference>
<feature type="binding site" evidence="2">
    <location>
        <position position="68"/>
    </location>
    <ligand>
        <name>a divalent metal cation</name>
        <dbReference type="ChEBI" id="CHEBI:60240"/>
        <label>1</label>
    </ligand>
</feature>
<dbReference type="FunFam" id="3.40.1390.30:FF:000001">
    <property type="entry name" value="GTP cyclohydrolase 1 type 2"/>
    <property type="match status" value="1"/>
</dbReference>
<feature type="binding site" evidence="2">
    <location>
        <position position="106"/>
    </location>
    <ligand>
        <name>a divalent metal cation</name>
        <dbReference type="ChEBI" id="CHEBI:60240"/>
        <label>1</label>
    </ligand>
</feature>
<keyword evidence="4" id="KW-1185">Reference proteome</keyword>
<dbReference type="GeneID" id="18908323"/>